<reference evidence="1 2" key="1">
    <citation type="journal article" date="2019" name="Emerg. Microbes Infect.">
        <title>Comprehensive subspecies identification of 175 nontuberculous mycobacteria species based on 7547 genomic profiles.</title>
        <authorList>
            <person name="Matsumoto Y."/>
            <person name="Kinjo T."/>
            <person name="Motooka D."/>
            <person name="Nabeya D."/>
            <person name="Jung N."/>
            <person name="Uechi K."/>
            <person name="Horii T."/>
            <person name="Iida T."/>
            <person name="Fujita J."/>
            <person name="Nakamura S."/>
        </authorList>
    </citation>
    <scope>NUCLEOTIDE SEQUENCE [LARGE SCALE GENOMIC DNA]</scope>
    <source>
        <strain evidence="1 2">JCM 30725</strain>
    </source>
</reference>
<dbReference type="AlphaFoldDB" id="A0A7I9YWV6"/>
<comment type="caution">
    <text evidence="1">The sequence shown here is derived from an EMBL/GenBank/DDBJ whole genome shotgun (WGS) entry which is preliminary data.</text>
</comment>
<accession>A0A7I9YWV6</accession>
<protein>
    <submittedName>
        <fullName evidence="1">Uncharacterized protein</fullName>
    </submittedName>
</protein>
<evidence type="ECO:0000313" key="1">
    <source>
        <dbReference type="EMBL" id="GFG93027.1"/>
    </source>
</evidence>
<organism evidence="1 2">
    <name type="scientific">Mycobacterium bourgelatii</name>
    <dbReference type="NCBI Taxonomy" id="1273442"/>
    <lineage>
        <taxon>Bacteria</taxon>
        <taxon>Bacillati</taxon>
        <taxon>Actinomycetota</taxon>
        <taxon>Actinomycetes</taxon>
        <taxon>Mycobacteriales</taxon>
        <taxon>Mycobacteriaceae</taxon>
        <taxon>Mycobacterium</taxon>
    </lineage>
</organism>
<dbReference type="Proteomes" id="UP000465360">
    <property type="component" value="Unassembled WGS sequence"/>
</dbReference>
<keyword evidence="2" id="KW-1185">Reference proteome</keyword>
<dbReference type="RefSeq" id="WP_163717868.1">
    <property type="nucleotide sequence ID" value="NZ_BLKZ01000001.1"/>
</dbReference>
<dbReference type="EMBL" id="BLKZ01000001">
    <property type="protein sequence ID" value="GFG93027.1"/>
    <property type="molecule type" value="Genomic_DNA"/>
</dbReference>
<evidence type="ECO:0000313" key="2">
    <source>
        <dbReference type="Proteomes" id="UP000465360"/>
    </source>
</evidence>
<proteinExistence type="predicted"/>
<name>A0A7I9YWV6_MYCBU</name>
<gene>
    <name evidence="1" type="ORF">MBOU_50690</name>
</gene>
<sequence>MIEHQLPEGFSELEPWVSDWALPTRAERYAARLQRPYPELVAFHDAVAPHAERAIAYLDELDINDLPPEAARLMHLLYSLILVSYAVNVFKQNRIPDSGAAFFEMVAEPTV</sequence>